<comment type="caution">
    <text evidence="1">The sequence shown here is derived from an EMBL/GenBank/DDBJ whole genome shotgun (WGS) entry which is preliminary data.</text>
</comment>
<dbReference type="STRING" id="362413.RC62_269"/>
<gene>
    <name evidence="1" type="ORF">RC62_269</name>
</gene>
<sequence>MAEKHVVVHGATCQCKFSETPKTDVLQVKTHSKHYGNDKDGSKKLIATTKEIGQTLEANTFGKCKKQPMGSSYKPCQAVITEWSGFYQEVTLSNQGKILLEDSKATCPIGGPDCITIKNHGQVAELSKQNVKNTSPEVTTELFPGFDLEDSENDILKIPNNL</sequence>
<dbReference type="InterPro" id="IPR025460">
    <property type="entry name" value="DUF4280"/>
</dbReference>
<dbReference type="AlphaFoldDB" id="A0A0Q0W1C8"/>
<proteinExistence type="predicted"/>
<dbReference type="RefSeq" id="WP_055094764.1">
    <property type="nucleotide sequence ID" value="NZ_JRLF01000010.1"/>
</dbReference>
<dbReference type="Proteomes" id="UP000050443">
    <property type="component" value="Unassembled WGS sequence"/>
</dbReference>
<accession>A0A0Q0W1C8</accession>
<name>A0A0Q0W1C8_9FLAO</name>
<dbReference type="PATRIC" id="fig|362413.3.peg.256"/>
<evidence type="ECO:0000313" key="2">
    <source>
        <dbReference type="Proteomes" id="UP000050443"/>
    </source>
</evidence>
<dbReference type="Pfam" id="PF14107">
    <property type="entry name" value="DUF4280"/>
    <property type="match status" value="1"/>
</dbReference>
<organism evidence="1 2">
    <name type="scientific">Flavobacterium aquidurense</name>
    <dbReference type="NCBI Taxonomy" id="362413"/>
    <lineage>
        <taxon>Bacteria</taxon>
        <taxon>Pseudomonadati</taxon>
        <taxon>Bacteroidota</taxon>
        <taxon>Flavobacteriia</taxon>
        <taxon>Flavobacteriales</taxon>
        <taxon>Flavobacteriaceae</taxon>
        <taxon>Flavobacterium</taxon>
    </lineage>
</organism>
<dbReference type="EMBL" id="JRLF01000010">
    <property type="protein sequence ID" value="KQB40379.1"/>
    <property type="molecule type" value="Genomic_DNA"/>
</dbReference>
<dbReference type="OrthoDB" id="882303at2"/>
<reference evidence="1 2" key="1">
    <citation type="submission" date="2014-09" db="EMBL/GenBank/DDBJ databases">
        <title>Genome sequence of Flavobacterium aquidurense RC62.</title>
        <authorList>
            <person name="Kim J.F."/>
            <person name="Kwak M.-J."/>
        </authorList>
    </citation>
    <scope>NUCLEOTIDE SEQUENCE [LARGE SCALE GENOMIC DNA]</scope>
    <source>
        <strain evidence="1 2">RC62</strain>
    </source>
</reference>
<protein>
    <submittedName>
        <fullName evidence="1">DUF4280 domain containing protein</fullName>
    </submittedName>
</protein>
<evidence type="ECO:0000313" key="1">
    <source>
        <dbReference type="EMBL" id="KQB40379.1"/>
    </source>
</evidence>